<evidence type="ECO:0000313" key="8">
    <source>
        <dbReference type="Proteomes" id="UP001501126"/>
    </source>
</evidence>
<dbReference type="InterPro" id="IPR016163">
    <property type="entry name" value="Ald_DH_C"/>
</dbReference>
<dbReference type="PANTHER" id="PTHR43570:SF16">
    <property type="entry name" value="ALDEHYDE DEHYDROGENASE TYPE III, ISOFORM Q"/>
    <property type="match status" value="1"/>
</dbReference>
<accession>A0ABN1MNH7</accession>
<keyword evidence="2 3" id="KW-0560">Oxidoreductase</keyword>
<dbReference type="PROSITE" id="PS00687">
    <property type="entry name" value="ALDEHYDE_DEHYDR_GLU"/>
    <property type="match status" value="1"/>
</dbReference>
<dbReference type="InterPro" id="IPR012394">
    <property type="entry name" value="Aldehyde_DH_NAD(P)"/>
</dbReference>
<dbReference type="InterPro" id="IPR016162">
    <property type="entry name" value="Ald_DH_N"/>
</dbReference>
<evidence type="ECO:0000256" key="4">
    <source>
        <dbReference type="PROSITE-ProRule" id="PRU10007"/>
    </source>
</evidence>
<evidence type="ECO:0000313" key="7">
    <source>
        <dbReference type="EMBL" id="GAA0874875.1"/>
    </source>
</evidence>
<dbReference type="InterPro" id="IPR029510">
    <property type="entry name" value="Ald_DH_CS_GLU"/>
</dbReference>
<feature type="active site" evidence="4">
    <location>
        <position position="213"/>
    </location>
</feature>
<sequence length="459" mass="51782">MAQLDFTALKKQQSDFFYSGTTQEVDFRKNALKKLQGAVQKYESRIIEGLRKDLGKSDFESYAAEIGLVYEELRFHIRNVGKWSRGEKVSTNQVVNFWSSSRIVPEPFGNTLIIAPWNYPFQLVMMPLIGAVSAGNTAVIKPSEFTPSTAAVLEEMIASVFDEKYIVVVNGDADTSAALLKLKWDKIFFTGSPRVGQIVAEAAAGMLTPVTLELGGKSPSVVTETAKIDVAAKRIIWGKMLNAGQTCIAPDYVLVQEKVKEKFVDRLIYWIEHFYGKTAEKSPDFPRIVNERHTQRIKEYIENSDVLYGGKVMEEERFIAPALLDVKDMNVPVMQDEIFGPVLPIVTYNDLEEVIVFINSRPKPLALYLFSEDNKEHRQILKYTSSGSMGINETVMQVANNRLPFGGVGNSGMGNYHGKFSFDCFSHQRSVLKKITWLDIPLRYPPYGNKLKLVRKFLK</sequence>
<evidence type="ECO:0000256" key="1">
    <source>
        <dbReference type="ARBA" id="ARBA00009986"/>
    </source>
</evidence>
<comment type="similarity">
    <text evidence="1 3 5">Belongs to the aldehyde dehydrogenase family.</text>
</comment>
<dbReference type="InterPro" id="IPR015590">
    <property type="entry name" value="Aldehyde_DH_dom"/>
</dbReference>
<protein>
    <recommendedName>
        <fullName evidence="3">Aldehyde dehydrogenase</fullName>
    </recommendedName>
</protein>
<keyword evidence="8" id="KW-1185">Reference proteome</keyword>
<evidence type="ECO:0000256" key="5">
    <source>
        <dbReference type="RuleBase" id="RU003345"/>
    </source>
</evidence>
<dbReference type="Gene3D" id="3.40.309.10">
    <property type="entry name" value="Aldehyde Dehydrogenase, Chain A, domain 2"/>
    <property type="match status" value="1"/>
</dbReference>
<name>A0ABN1MNH7_9FLAO</name>
<dbReference type="PANTHER" id="PTHR43570">
    <property type="entry name" value="ALDEHYDE DEHYDROGENASE"/>
    <property type="match status" value="1"/>
</dbReference>
<dbReference type="PIRSF" id="PIRSF036492">
    <property type="entry name" value="ALDH"/>
    <property type="match status" value="1"/>
</dbReference>
<proteinExistence type="inferred from homology"/>
<evidence type="ECO:0000256" key="2">
    <source>
        <dbReference type="ARBA" id="ARBA00023002"/>
    </source>
</evidence>
<gene>
    <name evidence="7" type="ORF">GCM10009118_12830</name>
</gene>
<reference evidence="7 8" key="1">
    <citation type="journal article" date="2019" name="Int. J. Syst. Evol. Microbiol.">
        <title>The Global Catalogue of Microorganisms (GCM) 10K type strain sequencing project: providing services to taxonomists for standard genome sequencing and annotation.</title>
        <authorList>
            <consortium name="The Broad Institute Genomics Platform"/>
            <consortium name="The Broad Institute Genome Sequencing Center for Infectious Disease"/>
            <person name="Wu L."/>
            <person name="Ma J."/>
        </authorList>
    </citation>
    <scope>NUCLEOTIDE SEQUENCE [LARGE SCALE GENOMIC DNA]</scope>
    <source>
        <strain evidence="7 8">JCM 16083</strain>
    </source>
</reference>
<dbReference type="Pfam" id="PF00171">
    <property type="entry name" value="Aldedh"/>
    <property type="match status" value="1"/>
</dbReference>
<dbReference type="Gene3D" id="3.40.605.10">
    <property type="entry name" value="Aldehyde Dehydrogenase, Chain A, domain 1"/>
    <property type="match status" value="1"/>
</dbReference>
<evidence type="ECO:0000259" key="6">
    <source>
        <dbReference type="Pfam" id="PF00171"/>
    </source>
</evidence>
<dbReference type="Proteomes" id="UP001501126">
    <property type="component" value="Unassembled WGS sequence"/>
</dbReference>
<dbReference type="EMBL" id="BAAAFH010000007">
    <property type="protein sequence ID" value="GAA0874875.1"/>
    <property type="molecule type" value="Genomic_DNA"/>
</dbReference>
<evidence type="ECO:0000256" key="3">
    <source>
        <dbReference type="PIRNR" id="PIRNR036492"/>
    </source>
</evidence>
<comment type="caution">
    <text evidence="7">The sequence shown here is derived from an EMBL/GenBank/DDBJ whole genome shotgun (WGS) entry which is preliminary data.</text>
</comment>
<organism evidence="7 8">
    <name type="scientific">Wandonia haliotis</name>
    <dbReference type="NCBI Taxonomy" id="574963"/>
    <lineage>
        <taxon>Bacteria</taxon>
        <taxon>Pseudomonadati</taxon>
        <taxon>Bacteroidota</taxon>
        <taxon>Flavobacteriia</taxon>
        <taxon>Flavobacteriales</taxon>
        <taxon>Crocinitomicaceae</taxon>
        <taxon>Wandonia</taxon>
    </lineage>
</organism>
<feature type="domain" description="Aldehyde dehydrogenase" evidence="6">
    <location>
        <begin position="26"/>
        <end position="431"/>
    </location>
</feature>
<dbReference type="CDD" id="cd07136">
    <property type="entry name" value="ALDH_YwdH-P39616"/>
    <property type="match status" value="1"/>
</dbReference>
<dbReference type="SUPFAM" id="SSF53720">
    <property type="entry name" value="ALDH-like"/>
    <property type="match status" value="1"/>
</dbReference>
<dbReference type="InterPro" id="IPR016161">
    <property type="entry name" value="Ald_DH/histidinol_DH"/>
</dbReference>
<dbReference type="RefSeq" id="WP_343785797.1">
    <property type="nucleotide sequence ID" value="NZ_BAAAFH010000007.1"/>
</dbReference>